<feature type="compositionally biased region" description="Low complexity" evidence="1">
    <location>
        <begin position="356"/>
        <end position="371"/>
    </location>
</feature>
<feature type="region of interest" description="Disordered" evidence="1">
    <location>
        <begin position="280"/>
        <end position="308"/>
    </location>
</feature>
<sequence>MDNLKQEQDVDMDAPAISILDTTSPPPPPRRVKLVVKDTRPPTQASSSRKRPRSDDEEDEEDQLIDDVDVVPPVASAAASATDATAKRKATKRKPRKSEKKVAAEEEKKAKEKIIPAGAPTNLAPTQSWFEVSAAKAHQHVGQMGTLDVGYVPPPLNIVPLDPGPSSKPPPKKKAATKPPAVPRPRAKPGPKPKNVAVAAAVAASAAAAAALYPMPPPEETDVISEAGYSVTAASSPVTAHFEGHTPEPPETFPPFSNGPLPEEALINLQDVALPQYPLPTKPFSVQPPPKITTGFAPGLPLDRSGTKVRRWRPVNREIRGIAGGRWSVRSWVGEKESAFATALAAGELKSSSVALPKLPSTSTSAPATTKSKARVTKAASRTVSAAPSRASSTVPSKMRNIMLAPPSDGADSDMMAPPGT</sequence>
<protein>
    <submittedName>
        <fullName evidence="2">Uncharacterized protein</fullName>
    </submittedName>
</protein>
<dbReference type="EMBL" id="JARKIF010000034">
    <property type="protein sequence ID" value="KAJ7610905.1"/>
    <property type="molecule type" value="Genomic_DNA"/>
</dbReference>
<accession>A0AAD7F9N9</accession>
<feature type="compositionally biased region" description="Acidic residues" evidence="1">
    <location>
        <begin position="55"/>
        <end position="69"/>
    </location>
</feature>
<reference evidence="2" key="1">
    <citation type="submission" date="2023-03" db="EMBL/GenBank/DDBJ databases">
        <title>Massive genome expansion in bonnet fungi (Mycena s.s.) driven by repeated elements and novel gene families across ecological guilds.</title>
        <authorList>
            <consortium name="Lawrence Berkeley National Laboratory"/>
            <person name="Harder C.B."/>
            <person name="Miyauchi S."/>
            <person name="Viragh M."/>
            <person name="Kuo A."/>
            <person name="Thoen E."/>
            <person name="Andreopoulos B."/>
            <person name="Lu D."/>
            <person name="Skrede I."/>
            <person name="Drula E."/>
            <person name="Henrissat B."/>
            <person name="Morin E."/>
            <person name="Kohler A."/>
            <person name="Barry K."/>
            <person name="LaButti K."/>
            <person name="Morin E."/>
            <person name="Salamov A."/>
            <person name="Lipzen A."/>
            <person name="Mereny Z."/>
            <person name="Hegedus B."/>
            <person name="Baldrian P."/>
            <person name="Stursova M."/>
            <person name="Weitz H."/>
            <person name="Taylor A."/>
            <person name="Grigoriev I.V."/>
            <person name="Nagy L.G."/>
            <person name="Martin F."/>
            <person name="Kauserud H."/>
        </authorList>
    </citation>
    <scope>NUCLEOTIDE SEQUENCE</scope>
    <source>
        <strain evidence="2">9284</strain>
    </source>
</reference>
<feature type="compositionally biased region" description="Basic residues" evidence="1">
    <location>
        <begin position="87"/>
        <end position="99"/>
    </location>
</feature>
<organism evidence="2 3">
    <name type="scientific">Roridomyces roridus</name>
    <dbReference type="NCBI Taxonomy" id="1738132"/>
    <lineage>
        <taxon>Eukaryota</taxon>
        <taxon>Fungi</taxon>
        <taxon>Dikarya</taxon>
        <taxon>Basidiomycota</taxon>
        <taxon>Agaricomycotina</taxon>
        <taxon>Agaricomycetes</taxon>
        <taxon>Agaricomycetidae</taxon>
        <taxon>Agaricales</taxon>
        <taxon>Marasmiineae</taxon>
        <taxon>Mycenaceae</taxon>
        <taxon>Roridomyces</taxon>
    </lineage>
</organism>
<comment type="caution">
    <text evidence="2">The sequence shown here is derived from an EMBL/GenBank/DDBJ whole genome shotgun (WGS) entry which is preliminary data.</text>
</comment>
<feature type="compositionally biased region" description="Pro residues" evidence="1">
    <location>
        <begin position="280"/>
        <end position="291"/>
    </location>
</feature>
<feature type="region of interest" description="Disordered" evidence="1">
    <location>
        <begin position="151"/>
        <end position="195"/>
    </location>
</feature>
<evidence type="ECO:0000313" key="2">
    <source>
        <dbReference type="EMBL" id="KAJ7610905.1"/>
    </source>
</evidence>
<feature type="region of interest" description="Disordered" evidence="1">
    <location>
        <begin position="1"/>
        <end position="122"/>
    </location>
</feature>
<proteinExistence type="predicted"/>
<evidence type="ECO:0000256" key="1">
    <source>
        <dbReference type="SAM" id="MobiDB-lite"/>
    </source>
</evidence>
<feature type="compositionally biased region" description="Low complexity" evidence="1">
    <location>
        <begin position="70"/>
        <end position="84"/>
    </location>
</feature>
<feature type="region of interest" description="Disordered" evidence="1">
    <location>
        <begin position="354"/>
        <end position="421"/>
    </location>
</feature>
<feature type="region of interest" description="Disordered" evidence="1">
    <location>
        <begin position="240"/>
        <end position="262"/>
    </location>
</feature>
<dbReference type="Proteomes" id="UP001221142">
    <property type="component" value="Unassembled WGS sequence"/>
</dbReference>
<gene>
    <name evidence="2" type="ORF">FB45DRAFT_941982</name>
</gene>
<evidence type="ECO:0000313" key="3">
    <source>
        <dbReference type="Proteomes" id="UP001221142"/>
    </source>
</evidence>
<dbReference type="AlphaFoldDB" id="A0AAD7F9N9"/>
<feature type="compositionally biased region" description="Pro residues" evidence="1">
    <location>
        <begin position="152"/>
        <end position="169"/>
    </location>
</feature>
<name>A0AAD7F9N9_9AGAR</name>
<feature type="compositionally biased region" description="Basic and acidic residues" evidence="1">
    <location>
        <begin position="100"/>
        <end position="114"/>
    </location>
</feature>
<keyword evidence="3" id="KW-1185">Reference proteome</keyword>
<feature type="compositionally biased region" description="Polar residues" evidence="1">
    <location>
        <begin position="380"/>
        <end position="396"/>
    </location>
</feature>